<comment type="caution">
    <text evidence="2">The sequence shown here is derived from an EMBL/GenBank/DDBJ whole genome shotgun (WGS) entry which is preliminary data.</text>
</comment>
<feature type="compositionally biased region" description="Basic and acidic residues" evidence="1">
    <location>
        <begin position="1"/>
        <end position="15"/>
    </location>
</feature>
<dbReference type="Proteomes" id="UP001577047">
    <property type="component" value="Unassembled WGS sequence"/>
</dbReference>
<gene>
    <name evidence="2" type="ORF">ACE1YR_10925</name>
</gene>
<feature type="region of interest" description="Disordered" evidence="1">
    <location>
        <begin position="1"/>
        <end position="38"/>
    </location>
</feature>
<proteinExistence type="predicted"/>
<keyword evidence="3" id="KW-1185">Reference proteome</keyword>
<protein>
    <submittedName>
        <fullName evidence="2">Uncharacterized protein</fullName>
    </submittedName>
</protein>
<reference evidence="2 3" key="1">
    <citation type="submission" date="2024-09" db="EMBL/GenBank/DDBJ databases">
        <authorList>
            <person name="Fullem K."/>
        </authorList>
    </citation>
    <scope>NUCLEOTIDE SEQUENCE [LARGE SCALE GENOMIC DNA]</scope>
    <source>
        <strain evidence="3">K1(2024)</strain>
    </source>
</reference>
<evidence type="ECO:0000313" key="2">
    <source>
        <dbReference type="EMBL" id="MFB3800946.1"/>
    </source>
</evidence>
<organism evidence="2 3">
    <name type="scientific">Pseudomonas boreofloridensis</name>
    <dbReference type="NCBI Taxonomy" id="3064348"/>
    <lineage>
        <taxon>Bacteria</taxon>
        <taxon>Pseudomonadati</taxon>
        <taxon>Pseudomonadota</taxon>
        <taxon>Gammaproteobacteria</taxon>
        <taxon>Pseudomonadales</taxon>
        <taxon>Pseudomonadaceae</taxon>
        <taxon>Pseudomonas</taxon>
    </lineage>
</organism>
<name>A0ABV4Z8H6_9PSED</name>
<evidence type="ECO:0000313" key="3">
    <source>
        <dbReference type="Proteomes" id="UP001577047"/>
    </source>
</evidence>
<accession>A0ABV4Z8H6</accession>
<evidence type="ECO:0000256" key="1">
    <source>
        <dbReference type="SAM" id="MobiDB-lite"/>
    </source>
</evidence>
<dbReference type="EMBL" id="JBHFXX010000007">
    <property type="protein sequence ID" value="MFB3800946.1"/>
    <property type="molecule type" value="Genomic_DNA"/>
</dbReference>
<sequence>MAFFEHDRNRDRDIHAGSGVTARLPRGRGTTDRPGRNALAVPLSLGRRAIVPDLRVDSAPIASKYARPLSRDSAHVHLNTLAGHPHVFNVSHAPAVHRARSGFLQELH</sequence>
<dbReference type="RefSeq" id="WP_162889513.1">
    <property type="nucleotide sequence ID" value="NZ_JAUQOQ010000007.1"/>
</dbReference>